<evidence type="ECO:0000313" key="2">
    <source>
        <dbReference type="Proteomes" id="UP000312032"/>
    </source>
</evidence>
<name>A0A5C4U476_9CORY</name>
<reference evidence="1 2" key="1">
    <citation type="submission" date="2019-06" db="EMBL/GenBank/DDBJ databases">
        <authorList>
            <person name="Li J."/>
        </authorList>
    </citation>
    <scope>NUCLEOTIDE SEQUENCE [LARGE SCALE GENOMIC DNA]</scope>
    <source>
        <strain evidence="1 2">LMG 28165</strain>
    </source>
</reference>
<dbReference type="Proteomes" id="UP000312032">
    <property type="component" value="Unassembled WGS sequence"/>
</dbReference>
<dbReference type="Gene3D" id="3.40.960.10">
    <property type="entry name" value="VSR Endonuclease"/>
    <property type="match status" value="1"/>
</dbReference>
<proteinExistence type="predicted"/>
<keyword evidence="2" id="KW-1185">Reference proteome</keyword>
<gene>
    <name evidence="1" type="ORF">FHE74_06850</name>
</gene>
<dbReference type="EMBL" id="VDHJ01000008">
    <property type="protein sequence ID" value="TNL97380.1"/>
    <property type="molecule type" value="Genomic_DNA"/>
</dbReference>
<dbReference type="RefSeq" id="WP_139465761.1">
    <property type="nucleotide sequence ID" value="NZ_VDHJ01000008.1"/>
</dbReference>
<protein>
    <recommendedName>
        <fullName evidence="3">DUF559 domain-containing protein</fullName>
    </recommendedName>
</protein>
<accession>A0A5C4U476</accession>
<comment type="caution">
    <text evidence="1">The sequence shown here is derived from an EMBL/GenBank/DDBJ whole genome shotgun (WGS) entry which is preliminary data.</text>
</comment>
<evidence type="ECO:0008006" key="3">
    <source>
        <dbReference type="Google" id="ProtNLM"/>
    </source>
</evidence>
<dbReference type="OrthoDB" id="4775361at2"/>
<organism evidence="1 2">
    <name type="scientific">Corynebacterium tapiri</name>
    <dbReference type="NCBI Taxonomy" id="1448266"/>
    <lineage>
        <taxon>Bacteria</taxon>
        <taxon>Bacillati</taxon>
        <taxon>Actinomycetota</taxon>
        <taxon>Actinomycetes</taxon>
        <taxon>Mycobacteriales</taxon>
        <taxon>Corynebacteriaceae</taxon>
        <taxon>Corynebacterium</taxon>
    </lineage>
</organism>
<evidence type="ECO:0000313" key="1">
    <source>
        <dbReference type="EMBL" id="TNL97380.1"/>
    </source>
</evidence>
<dbReference type="AlphaFoldDB" id="A0A5C4U476"/>
<sequence length="317" mass="35348">MGENFTTQLIELRKLQHDDHAIKRQLATGELVRLNAEVAIRKEALNTATPWERARLYAWAYAKASDRAVLVSLSAARIYGLSCLSTSTEVELSYIRSRRPGYGRSIPGLVRFRGSRLREDETQLYDGARVTTLGRTVIDVARFHGVTEGVVAMDSALQWSRSSPESLDQYLADCSNMTGIAQARKAAKLSTGKAESALESLARLAWTTWDDPRLFSVEEQWECTLSAHLIRVDFLLNGWLIVEVDGAIKYDGQTFGRTTDEAIRRERDREKALQNAGFIVARFSYSDINGPQGARPMLRQIAALFDAYGARGPRSAA</sequence>